<feature type="domain" description="C2H2-type" evidence="2">
    <location>
        <begin position="38"/>
        <end position="61"/>
    </location>
</feature>
<keyword evidence="1" id="KW-0479">Metal-binding</keyword>
<keyword evidence="4" id="KW-1185">Reference proteome</keyword>
<dbReference type="OrthoDB" id="8197512at2759"/>
<keyword evidence="1" id="KW-0863">Zinc-finger</keyword>
<keyword evidence="1" id="KW-0862">Zinc</keyword>
<dbReference type="PROSITE" id="PS00028">
    <property type="entry name" value="ZINC_FINGER_C2H2_1"/>
    <property type="match status" value="1"/>
</dbReference>
<accession>A0A5E4MYX5</accession>
<dbReference type="PROSITE" id="PS50157">
    <property type="entry name" value="ZINC_FINGER_C2H2_2"/>
    <property type="match status" value="1"/>
</dbReference>
<reference evidence="3 4" key="1">
    <citation type="submission" date="2019-08" db="EMBL/GenBank/DDBJ databases">
        <authorList>
            <person name="Alioto T."/>
            <person name="Alioto T."/>
            <person name="Gomez Garrido J."/>
        </authorList>
    </citation>
    <scope>NUCLEOTIDE SEQUENCE [LARGE SCALE GENOMIC DNA]</scope>
</reference>
<organism evidence="3 4">
    <name type="scientific">Cinara cedri</name>
    <dbReference type="NCBI Taxonomy" id="506608"/>
    <lineage>
        <taxon>Eukaryota</taxon>
        <taxon>Metazoa</taxon>
        <taxon>Ecdysozoa</taxon>
        <taxon>Arthropoda</taxon>
        <taxon>Hexapoda</taxon>
        <taxon>Insecta</taxon>
        <taxon>Pterygota</taxon>
        <taxon>Neoptera</taxon>
        <taxon>Paraneoptera</taxon>
        <taxon>Hemiptera</taxon>
        <taxon>Sternorrhyncha</taxon>
        <taxon>Aphidomorpha</taxon>
        <taxon>Aphidoidea</taxon>
        <taxon>Aphididae</taxon>
        <taxon>Lachninae</taxon>
        <taxon>Cinara</taxon>
    </lineage>
</organism>
<evidence type="ECO:0000313" key="3">
    <source>
        <dbReference type="EMBL" id="VVC36605.1"/>
    </source>
</evidence>
<evidence type="ECO:0000256" key="1">
    <source>
        <dbReference type="PROSITE-ProRule" id="PRU00042"/>
    </source>
</evidence>
<dbReference type="InterPro" id="IPR013087">
    <property type="entry name" value="Znf_C2H2_type"/>
</dbReference>
<dbReference type="EMBL" id="CABPRJ010001434">
    <property type="protein sequence ID" value="VVC36605.1"/>
    <property type="molecule type" value="Genomic_DNA"/>
</dbReference>
<dbReference type="AlphaFoldDB" id="A0A5E4MYX5"/>
<sequence>MNDLNIKPQIDRQSQTAVPVKIVGTDQGVTVVPALAPFACSVCGVEFTTKTGVGVHLHKAHGIVANSQIVVERKKFRWTDEEKRLVAHIEAEGQLSGIPPKGINAYLIENHPVRSVESLKARRTCAEHRQLVGRALHALKRGQMSPVLELTEDTPEVVVEESTSSFDVANDENGSFASVRASTDRVSTAKEVADCAVALLATVT</sequence>
<dbReference type="Proteomes" id="UP000325440">
    <property type="component" value="Unassembled WGS sequence"/>
</dbReference>
<dbReference type="GO" id="GO:0008270">
    <property type="term" value="F:zinc ion binding"/>
    <property type="evidence" value="ECO:0007669"/>
    <property type="project" value="UniProtKB-KW"/>
</dbReference>
<name>A0A5E4MYX5_9HEMI</name>
<gene>
    <name evidence="3" type="ORF">CINCED_3A001165</name>
</gene>
<proteinExistence type="predicted"/>
<evidence type="ECO:0000259" key="2">
    <source>
        <dbReference type="PROSITE" id="PS50157"/>
    </source>
</evidence>
<protein>
    <submittedName>
        <fullName evidence="3">Zinc finger C2H2-type</fullName>
    </submittedName>
</protein>
<evidence type="ECO:0000313" key="4">
    <source>
        <dbReference type="Proteomes" id="UP000325440"/>
    </source>
</evidence>